<dbReference type="AlphaFoldDB" id="A0AAU6Q7P9"/>
<feature type="domain" description="ParB-like N-terminal" evidence="2">
    <location>
        <begin position="21"/>
        <end position="105"/>
    </location>
</feature>
<dbReference type="PANTHER" id="PTHR33375">
    <property type="entry name" value="CHROMOSOME-PARTITIONING PROTEIN PARB-RELATED"/>
    <property type="match status" value="1"/>
</dbReference>
<dbReference type="SMART" id="SM00470">
    <property type="entry name" value="ParB"/>
    <property type="match status" value="1"/>
</dbReference>
<dbReference type="EMBL" id="CP149783">
    <property type="protein sequence ID" value="WYF46376.1"/>
    <property type="molecule type" value="Genomic_DNA"/>
</dbReference>
<dbReference type="InterPro" id="IPR041468">
    <property type="entry name" value="HTH_ParB/Spo0J"/>
</dbReference>
<dbReference type="GO" id="GO:0007059">
    <property type="term" value="P:chromosome segregation"/>
    <property type="evidence" value="ECO:0007669"/>
    <property type="project" value="UniProtKB-KW"/>
</dbReference>
<evidence type="ECO:0000259" key="2">
    <source>
        <dbReference type="SMART" id="SM00470"/>
    </source>
</evidence>
<proteinExistence type="predicted"/>
<dbReference type="Gene3D" id="1.10.10.2830">
    <property type="match status" value="1"/>
</dbReference>
<dbReference type="Pfam" id="PF02195">
    <property type="entry name" value="ParB_N"/>
    <property type="match status" value="1"/>
</dbReference>
<dbReference type="InterPro" id="IPR036086">
    <property type="entry name" value="ParB/Sulfiredoxin_sf"/>
</dbReference>
<dbReference type="GO" id="GO:0005694">
    <property type="term" value="C:chromosome"/>
    <property type="evidence" value="ECO:0007669"/>
    <property type="project" value="TreeGrafter"/>
</dbReference>
<accession>A0AAU6Q7P9</accession>
<evidence type="ECO:0000256" key="1">
    <source>
        <dbReference type="ARBA" id="ARBA00022829"/>
    </source>
</evidence>
<dbReference type="SUPFAM" id="SSF109709">
    <property type="entry name" value="KorB DNA-binding domain-like"/>
    <property type="match status" value="1"/>
</dbReference>
<reference evidence="3" key="1">
    <citation type="submission" date="2024-03" db="EMBL/GenBank/DDBJ databases">
        <title>Deinococcus weizhi sp. nov., isolated from human skin.</title>
        <authorList>
            <person name="Wei Z."/>
            <person name="Tian F."/>
            <person name="Yang C."/>
            <person name="Xin L.T."/>
            <person name="Wen Z.J."/>
            <person name="Lan K.C."/>
            <person name="Yu L."/>
            <person name="Zhe W."/>
            <person name="Dan F.D."/>
            <person name="Jun W."/>
            <person name="Rui Z."/>
            <person name="Yong X.J."/>
            <person name="Ting Y."/>
            <person name="Wei X."/>
            <person name="Xu Z.G."/>
            <person name="Xin Z."/>
            <person name="Dong F.G."/>
            <person name="Ni X.M."/>
            <person name="Zheng M.G."/>
            <person name="Chun Y."/>
            <person name="Qian W.X."/>
        </authorList>
    </citation>
    <scope>NUCLEOTIDE SEQUENCE</scope>
    <source>
        <strain evidence="3">VB142</strain>
    </source>
</reference>
<dbReference type="Pfam" id="PF17762">
    <property type="entry name" value="HTH_ParB"/>
    <property type="match status" value="1"/>
</dbReference>
<sequence>MKPKDNQPTLLSVQVPEPREEFIALDELTENAHGASNRLKATMRAVGQRTPIVVEELPYGGYRIRDGKRRTATARELGWNDIRALVYPTMSESQWALVLAGLHNRAPNPVEEARFFQELGQTLSIEGISANTGHPVQVIRARLALLALPDDVLEMVGSKTLALGIAQRAAKLQGRFLARAVQEIRQKHGADEGFTAADLKEITVVRQGNLAGKLMGAAPLSPTLIPAAEVLAAEVRELCERRGVSLSELLHELGITPVAPTAPRTGLGVN</sequence>
<dbReference type="SUPFAM" id="SSF110849">
    <property type="entry name" value="ParB/Sulfiredoxin"/>
    <property type="match status" value="1"/>
</dbReference>
<organism evidence="3">
    <name type="scientific">Deinococcus sp. VB142</name>
    <dbReference type="NCBI Taxonomy" id="3112952"/>
    <lineage>
        <taxon>Bacteria</taxon>
        <taxon>Thermotogati</taxon>
        <taxon>Deinococcota</taxon>
        <taxon>Deinococci</taxon>
        <taxon>Deinococcales</taxon>
        <taxon>Deinococcaceae</taxon>
        <taxon>Deinococcus</taxon>
    </lineage>
</organism>
<name>A0AAU6Q7P9_9DEIO</name>
<dbReference type="PANTHER" id="PTHR33375:SF1">
    <property type="entry name" value="CHROMOSOME-PARTITIONING PROTEIN PARB-RELATED"/>
    <property type="match status" value="1"/>
</dbReference>
<dbReference type="Gene3D" id="3.90.1530.30">
    <property type="match status" value="1"/>
</dbReference>
<protein>
    <submittedName>
        <fullName evidence="3">ParB N-terminal domain-containing protein</fullName>
    </submittedName>
</protein>
<dbReference type="InterPro" id="IPR050336">
    <property type="entry name" value="Chromosome_partition/occlusion"/>
</dbReference>
<dbReference type="RefSeq" id="WP_339097854.1">
    <property type="nucleotide sequence ID" value="NZ_CP149783.1"/>
</dbReference>
<gene>
    <name evidence="3" type="ORF">WDJ50_15050</name>
</gene>
<dbReference type="InterPro" id="IPR003115">
    <property type="entry name" value="ParB_N"/>
</dbReference>
<evidence type="ECO:0000313" key="3">
    <source>
        <dbReference type="EMBL" id="WYF46376.1"/>
    </source>
</evidence>
<keyword evidence="1" id="KW-0159">Chromosome partition</keyword>